<dbReference type="Proteomes" id="UP000186406">
    <property type="component" value="Unassembled WGS sequence"/>
</dbReference>
<dbReference type="SUPFAM" id="SSF82093">
    <property type="entry name" value="Heme chaperone CcmE"/>
    <property type="match status" value="1"/>
</dbReference>
<keyword evidence="9 10" id="KW-0472">Membrane</keyword>
<evidence type="ECO:0000256" key="6">
    <source>
        <dbReference type="ARBA" id="ARBA00022968"/>
    </source>
</evidence>
<evidence type="ECO:0000256" key="3">
    <source>
        <dbReference type="ARBA" id="ARBA00022692"/>
    </source>
</evidence>
<keyword evidence="7 10" id="KW-1133">Transmembrane helix</keyword>
<protein>
    <recommendedName>
        <fullName evidence="10">Cytochrome c-type biogenesis protein CcmE</fullName>
    </recommendedName>
    <alternativeName>
        <fullName evidence="10">Cytochrome c maturation protein E</fullName>
    </alternativeName>
    <alternativeName>
        <fullName evidence="10">Heme chaperone CcmE</fullName>
    </alternativeName>
</protein>
<keyword evidence="8 10" id="KW-0408">Iron</keyword>
<keyword evidence="14" id="KW-1185">Reference proteome</keyword>
<reference evidence="13 14" key="1">
    <citation type="submission" date="2016-12" db="EMBL/GenBank/DDBJ databases">
        <authorList>
            <person name="Song W.-J."/>
            <person name="Kurnit D.M."/>
        </authorList>
    </citation>
    <scope>NUCLEOTIDE SEQUENCE [LARGE SCALE GENOMIC DNA]</scope>
    <source>
        <strain evidence="13 14">DSM 19599</strain>
    </source>
</reference>
<evidence type="ECO:0000256" key="9">
    <source>
        <dbReference type="ARBA" id="ARBA00023136"/>
    </source>
</evidence>
<dbReference type="InterPro" id="IPR012340">
    <property type="entry name" value="NA-bd_OB-fold"/>
</dbReference>
<organism evidence="13 14">
    <name type="scientific">Pseudoxanthobacter soli DSM 19599</name>
    <dbReference type="NCBI Taxonomy" id="1123029"/>
    <lineage>
        <taxon>Bacteria</taxon>
        <taxon>Pseudomonadati</taxon>
        <taxon>Pseudomonadota</taxon>
        <taxon>Alphaproteobacteria</taxon>
        <taxon>Hyphomicrobiales</taxon>
        <taxon>Segnochrobactraceae</taxon>
        <taxon>Pseudoxanthobacter</taxon>
    </lineage>
</organism>
<comment type="subcellular location">
    <subcellularLocation>
        <location evidence="10">Cell membrane</location>
        <topology evidence="10">Single-pass type II membrane protein</topology>
    </subcellularLocation>
    <subcellularLocation>
        <location evidence="1">Membrane</location>
    </subcellularLocation>
</comment>
<feature type="region of interest" description="Disordered" evidence="12">
    <location>
        <begin position="144"/>
        <end position="173"/>
    </location>
</feature>
<dbReference type="HAMAP" id="MF_01959">
    <property type="entry name" value="CcmE"/>
    <property type="match status" value="1"/>
</dbReference>
<dbReference type="EMBL" id="FRXO01000005">
    <property type="protein sequence ID" value="SHO66245.1"/>
    <property type="molecule type" value="Genomic_DNA"/>
</dbReference>
<dbReference type="PANTHER" id="PTHR34128">
    <property type="entry name" value="CYTOCHROME C-TYPE BIOGENESIS PROTEIN CCME HOMOLOG, MITOCHONDRIAL"/>
    <property type="match status" value="1"/>
</dbReference>
<keyword evidence="4 10" id="KW-0479">Metal-binding</keyword>
<evidence type="ECO:0000256" key="8">
    <source>
        <dbReference type="ARBA" id="ARBA00023004"/>
    </source>
</evidence>
<evidence type="ECO:0000256" key="2">
    <source>
        <dbReference type="ARBA" id="ARBA00022617"/>
    </source>
</evidence>
<keyword evidence="10" id="KW-1003">Cell membrane</keyword>
<dbReference type="InterPro" id="IPR004329">
    <property type="entry name" value="CcmE"/>
</dbReference>
<feature type="binding site" description="axial binding residue" evidence="10 11">
    <location>
        <position position="125"/>
    </location>
    <ligand>
        <name>heme</name>
        <dbReference type="ChEBI" id="CHEBI:30413"/>
    </ligand>
    <ligandPart>
        <name>Fe</name>
        <dbReference type="ChEBI" id="CHEBI:18248"/>
    </ligandPart>
</feature>
<dbReference type="GO" id="GO:0017004">
    <property type="term" value="P:cytochrome complex assembly"/>
    <property type="evidence" value="ECO:0007669"/>
    <property type="project" value="UniProtKB-KW"/>
</dbReference>
<evidence type="ECO:0000256" key="4">
    <source>
        <dbReference type="ARBA" id="ARBA00022723"/>
    </source>
</evidence>
<dbReference type="GO" id="GO:0046872">
    <property type="term" value="F:metal ion binding"/>
    <property type="evidence" value="ECO:0007669"/>
    <property type="project" value="UniProtKB-KW"/>
</dbReference>
<feature type="topological domain" description="Extracellular" evidence="10">
    <location>
        <begin position="29"/>
        <end position="173"/>
    </location>
</feature>
<dbReference type="NCBIfam" id="NF009727">
    <property type="entry name" value="PRK13254.1-1"/>
    <property type="match status" value="1"/>
</dbReference>
<comment type="function">
    <text evidence="10">Heme chaperone required for the biogenesis of c-type cytochromes. Transiently binds heme delivered by CcmC and transfers the heme to apo-cytochromes in a process facilitated by CcmF and CcmH.</text>
</comment>
<feature type="topological domain" description="Cytoplasmic" evidence="10">
    <location>
        <begin position="1"/>
        <end position="7"/>
    </location>
</feature>
<accession>A0A1M7ZMX6</accession>
<evidence type="ECO:0000313" key="13">
    <source>
        <dbReference type="EMBL" id="SHO66245.1"/>
    </source>
</evidence>
<name>A0A1M7ZMX6_9HYPH</name>
<keyword evidence="2 10" id="KW-0349">Heme</keyword>
<keyword evidence="6 10" id="KW-0735">Signal-anchor</keyword>
<dbReference type="Gene3D" id="2.40.50.140">
    <property type="entry name" value="Nucleic acid-binding proteins"/>
    <property type="match status" value="1"/>
</dbReference>
<dbReference type="RefSeq" id="WP_073629847.1">
    <property type="nucleotide sequence ID" value="NZ_FRXO01000005.1"/>
</dbReference>
<evidence type="ECO:0000256" key="12">
    <source>
        <dbReference type="SAM" id="MobiDB-lite"/>
    </source>
</evidence>
<dbReference type="GO" id="GO:0017003">
    <property type="term" value="P:protein-heme linkage"/>
    <property type="evidence" value="ECO:0007669"/>
    <property type="project" value="UniProtKB-UniRule"/>
</dbReference>
<dbReference type="STRING" id="1123029.SAMN02745172_02900"/>
<evidence type="ECO:0000313" key="14">
    <source>
        <dbReference type="Proteomes" id="UP000186406"/>
    </source>
</evidence>
<evidence type="ECO:0000256" key="7">
    <source>
        <dbReference type="ARBA" id="ARBA00022989"/>
    </source>
</evidence>
<dbReference type="OrthoDB" id="9793584at2"/>
<proteinExistence type="inferred from homology"/>
<dbReference type="PANTHER" id="PTHR34128:SF2">
    <property type="entry name" value="CYTOCHROME C-TYPE BIOGENESIS PROTEIN CCME HOMOLOG, MITOCHONDRIAL"/>
    <property type="match status" value="1"/>
</dbReference>
<evidence type="ECO:0000256" key="10">
    <source>
        <dbReference type="HAMAP-Rule" id="MF_01959"/>
    </source>
</evidence>
<evidence type="ECO:0000256" key="5">
    <source>
        <dbReference type="ARBA" id="ARBA00022748"/>
    </source>
</evidence>
<keyword evidence="5 10" id="KW-0201">Cytochrome c-type biogenesis</keyword>
<dbReference type="InterPro" id="IPR036127">
    <property type="entry name" value="CcmE-like_sf"/>
</dbReference>
<dbReference type="GO" id="GO:0020037">
    <property type="term" value="F:heme binding"/>
    <property type="evidence" value="ECO:0007669"/>
    <property type="project" value="InterPro"/>
</dbReference>
<comment type="similarity">
    <text evidence="10">Belongs to the CcmE/CycJ family.</text>
</comment>
<gene>
    <name evidence="10" type="primary">ccmE</name>
    <name evidence="10" type="synonym">cycJ</name>
    <name evidence="13" type="ORF">SAMN02745172_02900</name>
</gene>
<keyword evidence="3 10" id="KW-0812">Transmembrane</keyword>
<feature type="binding site" description="covalent" evidence="10 11">
    <location>
        <position position="121"/>
    </location>
    <ligand>
        <name>heme</name>
        <dbReference type="ChEBI" id="CHEBI:30413"/>
    </ligand>
</feature>
<dbReference type="Pfam" id="PF03100">
    <property type="entry name" value="CcmE"/>
    <property type="match status" value="1"/>
</dbReference>
<evidence type="ECO:0000256" key="1">
    <source>
        <dbReference type="ARBA" id="ARBA00004370"/>
    </source>
</evidence>
<evidence type="ECO:0000256" key="11">
    <source>
        <dbReference type="PIRSR" id="PIRSR604329-50"/>
    </source>
</evidence>
<sequence>MTRKQRRLSLIALCGVVLSAAIGLVLFALSGEIVFFRSPTDIAEQHIEPGTRIRLGGLVEEGSVVKAGKRVDFVVTDTAHTILVTYSGLLPDLFREGQGVVAEGSIGTDGVFHADTVLAKHDERYMPREVVEALKARGVWEEGSTETSALVPAKEQMPKEQMMKGRPVAQSTP</sequence>
<dbReference type="NCBIfam" id="NF009731">
    <property type="entry name" value="PRK13254.1-5"/>
    <property type="match status" value="1"/>
</dbReference>
<dbReference type="AlphaFoldDB" id="A0A1M7ZMX6"/>
<dbReference type="GO" id="GO:0005886">
    <property type="term" value="C:plasma membrane"/>
    <property type="evidence" value="ECO:0007669"/>
    <property type="project" value="UniProtKB-SubCell"/>
</dbReference>